<accession>A0AC35F1G0</accession>
<evidence type="ECO:0000313" key="2">
    <source>
        <dbReference type="WBParaSite" id="PS1159_v2.g12868.t1"/>
    </source>
</evidence>
<sequence>MFVKVAIVIVFSRFLQINGECSTDKTQQLTKCYNEYLSNLEHYDNIDSYEEYQISVSFYMENLTKVVVLCQNFNALSECIKNAKAEKCVNNNDFKAVKTIWNNNSTLFSTNYHTMNYMCGKGMKFLSPSYECLQLFRNNSVQCRIHSDDCLKRENEISCFSVVANSSCVFFKSI</sequence>
<reference evidence="2" key="1">
    <citation type="submission" date="2022-11" db="UniProtKB">
        <authorList>
            <consortium name="WormBaseParasite"/>
        </authorList>
    </citation>
    <scope>IDENTIFICATION</scope>
</reference>
<name>A0AC35F1G0_9BILA</name>
<proteinExistence type="predicted"/>
<organism evidence="1 2">
    <name type="scientific">Panagrolaimus sp. PS1159</name>
    <dbReference type="NCBI Taxonomy" id="55785"/>
    <lineage>
        <taxon>Eukaryota</taxon>
        <taxon>Metazoa</taxon>
        <taxon>Ecdysozoa</taxon>
        <taxon>Nematoda</taxon>
        <taxon>Chromadorea</taxon>
        <taxon>Rhabditida</taxon>
        <taxon>Tylenchina</taxon>
        <taxon>Panagrolaimomorpha</taxon>
        <taxon>Panagrolaimoidea</taxon>
        <taxon>Panagrolaimidae</taxon>
        <taxon>Panagrolaimus</taxon>
    </lineage>
</organism>
<evidence type="ECO:0000313" key="1">
    <source>
        <dbReference type="Proteomes" id="UP000887580"/>
    </source>
</evidence>
<protein>
    <submittedName>
        <fullName evidence="2">DUF19 domain-containing protein</fullName>
    </submittedName>
</protein>
<dbReference type="Proteomes" id="UP000887580">
    <property type="component" value="Unplaced"/>
</dbReference>
<dbReference type="WBParaSite" id="PS1159_v2.g12868.t1">
    <property type="protein sequence ID" value="PS1159_v2.g12868.t1"/>
    <property type="gene ID" value="PS1159_v2.g12868"/>
</dbReference>